<dbReference type="Gene3D" id="1.10.8.60">
    <property type="match status" value="1"/>
</dbReference>
<evidence type="ECO:0000259" key="6">
    <source>
        <dbReference type="PROSITE" id="PS50045"/>
    </source>
</evidence>
<gene>
    <name evidence="7" type="ORF">T458_17140</name>
</gene>
<dbReference type="Proteomes" id="UP000017973">
    <property type="component" value="Unassembled WGS sequence"/>
</dbReference>
<dbReference type="PROSITE" id="PS00675">
    <property type="entry name" value="SIGMA54_INTERACT_1"/>
    <property type="match status" value="1"/>
</dbReference>
<dbReference type="EMBL" id="AYJU01000017">
    <property type="protein sequence ID" value="EST53833.1"/>
    <property type="molecule type" value="Genomic_DNA"/>
</dbReference>
<evidence type="ECO:0000256" key="3">
    <source>
        <dbReference type="ARBA" id="ARBA00023015"/>
    </source>
</evidence>
<evidence type="ECO:0000256" key="4">
    <source>
        <dbReference type="ARBA" id="ARBA00023125"/>
    </source>
</evidence>
<dbReference type="Pfam" id="PF25601">
    <property type="entry name" value="AAA_lid_14"/>
    <property type="match status" value="1"/>
</dbReference>
<dbReference type="PANTHER" id="PTHR32071">
    <property type="entry name" value="TRANSCRIPTIONAL REGULATORY PROTEIN"/>
    <property type="match status" value="1"/>
</dbReference>
<evidence type="ECO:0000256" key="1">
    <source>
        <dbReference type="ARBA" id="ARBA00022741"/>
    </source>
</evidence>
<keyword evidence="8" id="KW-1185">Reference proteome</keyword>
<dbReference type="CDD" id="cd00009">
    <property type="entry name" value="AAA"/>
    <property type="match status" value="1"/>
</dbReference>
<dbReference type="SMART" id="SM00382">
    <property type="entry name" value="AAA"/>
    <property type="match status" value="1"/>
</dbReference>
<keyword evidence="4" id="KW-0238">DNA-binding</keyword>
<evidence type="ECO:0000313" key="8">
    <source>
        <dbReference type="Proteomes" id="UP000017973"/>
    </source>
</evidence>
<dbReference type="InterPro" id="IPR025944">
    <property type="entry name" value="Sigma_54_int_dom_CS"/>
</dbReference>
<keyword evidence="1" id="KW-0547">Nucleotide-binding</keyword>
<dbReference type="InterPro" id="IPR025943">
    <property type="entry name" value="Sigma_54_int_dom_ATP-bd_2"/>
</dbReference>
<dbReference type="Gene3D" id="3.30.450.20">
    <property type="entry name" value="PAS domain"/>
    <property type="match status" value="1"/>
</dbReference>
<dbReference type="RefSeq" id="WP_023557287.1">
    <property type="nucleotide sequence ID" value="NZ_KI629785.1"/>
</dbReference>
<sequence>MNIPRRPRVAIIAGSRETAGEIVAQLNGLFGQWIDFSGIPIKDWGDQDIDFDMVLISTHTIFLRNTPPWIKPGTVILVIRRTLTLGSWENVMAIPTGTRLLLVNDEKDSAEEAIALLYELGARHIECVAYYPGADLSEQLPIAITPGESHLVPDYVNQIVDIGDRVVDVGTMVDMLTQLNLLNGTTRNILARYAESIVSRSQGLELTMKGLIHAKKMLQQTLNMVQDVVIGYDQHGSITLLNQEAKAFFSCTAEEAQDVMRLLKQEGAECPSFEEEWKDVLTQIKKQKVILNNQHIVTNGRMTGGVLTLKVAKRVEELELKLRFQPKGHVAKFGFHELVTVSEKMKQIVQRAKKMASTDLNVLILGESGTGKELFAHAIHQSSKRANYPFVAVNCSALPDNLLESELFGYEDGAFTGAKKGGKPGLFEEAHKGTIFLDEIGDISPSLQSRLLRVIQQKEVLKVGGTRLFPIDVRIIAATNRDLSKLVAEGKFRDDLYYRLRVLQLDIPPLRERPEDIPYLATWFLERRGAHPGHVHQLKDALMRYPWPGNVRELENTMEYIAFMNEGCETLEDIPLFLQGSADTVSNRGTPHLDLQELPGEKRELLILQMIHQGRVSGQNTGRRALVRRARESGYVITENDMRKTLDQLREAGLIEVTPGRAGCKLTSKGSAYLQG</sequence>
<dbReference type="InterPro" id="IPR027417">
    <property type="entry name" value="P-loop_NTPase"/>
</dbReference>
<dbReference type="GO" id="GO:0006355">
    <property type="term" value="P:regulation of DNA-templated transcription"/>
    <property type="evidence" value="ECO:0007669"/>
    <property type="project" value="InterPro"/>
</dbReference>
<evidence type="ECO:0000256" key="2">
    <source>
        <dbReference type="ARBA" id="ARBA00022840"/>
    </source>
</evidence>
<dbReference type="PROSITE" id="PS00676">
    <property type="entry name" value="SIGMA54_INTERACT_2"/>
    <property type="match status" value="1"/>
</dbReference>
<dbReference type="PATRIC" id="fig|1408254.3.peg.3375"/>
<dbReference type="InterPro" id="IPR036388">
    <property type="entry name" value="WH-like_DNA-bd_sf"/>
</dbReference>
<keyword evidence="2" id="KW-0067">ATP-binding</keyword>
<dbReference type="HOGENOM" id="CLU_000445_8_7_9"/>
<dbReference type="PROSITE" id="PS00688">
    <property type="entry name" value="SIGMA54_INTERACT_3"/>
    <property type="match status" value="1"/>
</dbReference>
<dbReference type="PROSITE" id="PS50045">
    <property type="entry name" value="SIGMA54_INTERACT_4"/>
    <property type="match status" value="1"/>
</dbReference>
<dbReference type="InterPro" id="IPR002078">
    <property type="entry name" value="Sigma_54_int"/>
</dbReference>
<accession>V6MEM3</accession>
<dbReference type="InterPro" id="IPR003593">
    <property type="entry name" value="AAA+_ATPase"/>
</dbReference>
<dbReference type="SUPFAM" id="SSF52540">
    <property type="entry name" value="P-loop containing nucleoside triphosphate hydrolases"/>
    <property type="match status" value="1"/>
</dbReference>
<evidence type="ECO:0000313" key="7">
    <source>
        <dbReference type="EMBL" id="EST53833.1"/>
    </source>
</evidence>
<dbReference type="OrthoDB" id="9771372at2"/>
<feature type="domain" description="Sigma-54 factor interaction" evidence="6">
    <location>
        <begin position="338"/>
        <end position="563"/>
    </location>
</feature>
<dbReference type="InterPro" id="IPR025662">
    <property type="entry name" value="Sigma_54_int_dom_ATP-bd_1"/>
</dbReference>
<keyword evidence="3" id="KW-0805">Transcription regulation</keyword>
<reference evidence="7 8" key="1">
    <citation type="journal article" date="2014" name="Genome Announc.">
        <title>Draft Genome Sequence of Brevibacillus panacihumi Strain W25, a Halotolerant Hydrocarbon-Degrading Bacterium.</title>
        <authorList>
            <person name="Wang X."/>
            <person name="Jin D."/>
            <person name="Zhou L."/>
            <person name="Wu L."/>
            <person name="An W."/>
            <person name="Chen Y."/>
            <person name="Zhao L."/>
        </authorList>
    </citation>
    <scope>NUCLEOTIDE SEQUENCE [LARGE SCALE GENOMIC DNA]</scope>
    <source>
        <strain evidence="7 8">W25</strain>
    </source>
</reference>
<keyword evidence="5" id="KW-0804">Transcription</keyword>
<proteinExistence type="predicted"/>
<dbReference type="AlphaFoldDB" id="V6MEM3"/>
<dbReference type="Pfam" id="PF00158">
    <property type="entry name" value="Sigma54_activat"/>
    <property type="match status" value="1"/>
</dbReference>
<organism evidence="7 8">
    <name type="scientific">Brevibacillus panacihumi W25</name>
    <dbReference type="NCBI Taxonomy" id="1408254"/>
    <lineage>
        <taxon>Bacteria</taxon>
        <taxon>Bacillati</taxon>
        <taxon>Bacillota</taxon>
        <taxon>Bacilli</taxon>
        <taxon>Bacillales</taxon>
        <taxon>Paenibacillaceae</taxon>
        <taxon>Brevibacillus</taxon>
    </lineage>
</organism>
<dbReference type="InterPro" id="IPR058031">
    <property type="entry name" value="AAA_lid_NorR"/>
</dbReference>
<evidence type="ECO:0000256" key="5">
    <source>
        <dbReference type="ARBA" id="ARBA00023163"/>
    </source>
</evidence>
<protein>
    <recommendedName>
        <fullName evidence="6">Sigma-54 factor interaction domain-containing protein</fullName>
    </recommendedName>
</protein>
<dbReference type="Gene3D" id="1.10.10.10">
    <property type="entry name" value="Winged helix-like DNA-binding domain superfamily/Winged helix DNA-binding domain"/>
    <property type="match status" value="1"/>
</dbReference>
<dbReference type="GO" id="GO:0003677">
    <property type="term" value="F:DNA binding"/>
    <property type="evidence" value="ECO:0007669"/>
    <property type="project" value="UniProtKB-KW"/>
</dbReference>
<comment type="caution">
    <text evidence="7">The sequence shown here is derived from an EMBL/GenBank/DDBJ whole genome shotgun (WGS) entry which is preliminary data.</text>
</comment>
<dbReference type="FunFam" id="3.40.50.300:FF:000006">
    <property type="entry name" value="DNA-binding transcriptional regulator NtrC"/>
    <property type="match status" value="1"/>
</dbReference>
<dbReference type="GO" id="GO:0005524">
    <property type="term" value="F:ATP binding"/>
    <property type="evidence" value="ECO:0007669"/>
    <property type="project" value="UniProtKB-KW"/>
</dbReference>
<dbReference type="Gene3D" id="3.40.50.300">
    <property type="entry name" value="P-loop containing nucleotide triphosphate hydrolases"/>
    <property type="match status" value="1"/>
</dbReference>
<dbReference type="eggNOG" id="COG3829">
    <property type="taxonomic scope" value="Bacteria"/>
</dbReference>
<name>V6MEM3_9BACL</name>
<dbReference type="STRING" id="1408254.T458_17140"/>